<proteinExistence type="predicted"/>
<evidence type="ECO:0008006" key="3">
    <source>
        <dbReference type="Google" id="ProtNLM"/>
    </source>
</evidence>
<sequence length="127" mass="14236">MEGEDMRNNVMILILAVSILFGGFIAGKTFADKSSVSTAAVPAEAAGEVFTLSEAADYLHMKEDFIEKIIIQEEILLENTGSFEGMMFPYLKAGDEYLFSKKSLDDWIMEAAKNRRVYTEDGQNKYN</sequence>
<dbReference type="AlphaFoldDB" id="A0A235F4C2"/>
<dbReference type="EMBL" id="NOII01000053">
    <property type="protein sequence ID" value="OYD56092.1"/>
    <property type="molecule type" value="Genomic_DNA"/>
</dbReference>
<protein>
    <recommendedName>
        <fullName evidence="3">Helix-turn-helix domain-containing protein</fullName>
    </recommendedName>
</protein>
<dbReference type="RefSeq" id="WP_094254140.1">
    <property type="nucleotide sequence ID" value="NZ_JBHLXL010000001.1"/>
</dbReference>
<evidence type="ECO:0000313" key="2">
    <source>
        <dbReference type="Proteomes" id="UP000215059"/>
    </source>
</evidence>
<reference evidence="1 2" key="1">
    <citation type="submission" date="2017-07" db="EMBL/GenBank/DDBJ databases">
        <title>Fictibacillus sp. nov. GDSW-R2A3 Genome sequencing and assembly.</title>
        <authorList>
            <person name="Mayilraj S."/>
        </authorList>
    </citation>
    <scope>NUCLEOTIDE SEQUENCE [LARGE SCALE GENOMIC DNA]</scope>
    <source>
        <strain evidence="1 2">GDSW-R2A3</strain>
    </source>
</reference>
<dbReference type="Proteomes" id="UP000215059">
    <property type="component" value="Unassembled WGS sequence"/>
</dbReference>
<gene>
    <name evidence="1" type="ORF">CGZ90_19340</name>
</gene>
<keyword evidence="2" id="KW-1185">Reference proteome</keyword>
<name>A0A235F4C2_9BACL</name>
<organism evidence="1 2">
    <name type="scientific">Fictibacillus aquaticus</name>
    <dbReference type="NCBI Taxonomy" id="2021314"/>
    <lineage>
        <taxon>Bacteria</taxon>
        <taxon>Bacillati</taxon>
        <taxon>Bacillota</taxon>
        <taxon>Bacilli</taxon>
        <taxon>Bacillales</taxon>
        <taxon>Fictibacillaceae</taxon>
        <taxon>Fictibacillus</taxon>
    </lineage>
</organism>
<comment type="caution">
    <text evidence="1">The sequence shown here is derived from an EMBL/GenBank/DDBJ whole genome shotgun (WGS) entry which is preliminary data.</text>
</comment>
<accession>A0A235F4C2</accession>
<dbReference type="OrthoDB" id="2942251at2"/>
<evidence type="ECO:0000313" key="1">
    <source>
        <dbReference type="EMBL" id="OYD56092.1"/>
    </source>
</evidence>